<dbReference type="RefSeq" id="WP_131610337.1">
    <property type="nucleotide sequence ID" value="NZ_SJSM01000011.1"/>
</dbReference>
<dbReference type="EMBL" id="SJSM01000011">
    <property type="protein sequence ID" value="TCC94685.1"/>
    <property type="molecule type" value="Genomic_DNA"/>
</dbReference>
<accession>A0A4U1GLF0</accession>
<comment type="caution">
    <text evidence="1">The sequence shown here is derived from an EMBL/GenBank/DDBJ whole genome shotgun (WGS) entry which is preliminary data.</text>
</comment>
<dbReference type="Pfam" id="PF16132">
    <property type="entry name" value="DUF4843"/>
    <property type="match status" value="1"/>
</dbReference>
<keyword evidence="3" id="KW-1185">Reference proteome</keyword>
<dbReference type="Proteomes" id="UP000291117">
    <property type="component" value="Unassembled WGS sequence"/>
</dbReference>
<gene>
    <name evidence="1" type="ORF">EZ444_16945</name>
    <name evidence="2" type="ORF">FBD94_09340</name>
</gene>
<reference evidence="2 4" key="2">
    <citation type="submission" date="2019-04" db="EMBL/GenBank/DDBJ databases">
        <title>Pedobacter sp. RP-1-16 sp. nov., isolated from Arctic soil.</title>
        <authorList>
            <person name="Dahal R.H."/>
            <person name="Kim D.-U."/>
        </authorList>
    </citation>
    <scope>NUCLEOTIDE SEQUENCE [LARGE SCALE GENOMIC DNA]</scope>
    <source>
        <strain evidence="2 4">RP-1-16</strain>
    </source>
</reference>
<dbReference type="EMBL" id="SWDX01000003">
    <property type="protein sequence ID" value="TKC62412.1"/>
    <property type="molecule type" value="Genomic_DNA"/>
</dbReference>
<evidence type="ECO:0000313" key="3">
    <source>
        <dbReference type="Proteomes" id="UP000291117"/>
    </source>
</evidence>
<evidence type="ECO:0000313" key="4">
    <source>
        <dbReference type="Proteomes" id="UP000309594"/>
    </source>
</evidence>
<sequence>MYAIKTKLILGAVACLIGITSCKRNEIQPYNGDRYLQFVDKYTDTIPVSFFLYPNKNEFQIKLPVKMVGIKTTENLSFSINVDAKATTAFPSLFNLDLKGTFKKGQARDTIIVNVFRQADLKGKETFLVLDLVANDNFKLGEVINRRRVLRITDKISKPVWWDATMTSTYLGTYSDKKFRTFVEVTGEGDLEIFSTEKRRDLMLEFKYYLIRMKDLGTPILEENGSDMLGSVPLIG</sequence>
<evidence type="ECO:0000313" key="1">
    <source>
        <dbReference type="EMBL" id="TCC94685.1"/>
    </source>
</evidence>
<name>A0A4R0N4D6_9SPHI</name>
<reference evidence="1 3" key="1">
    <citation type="submission" date="2019-02" db="EMBL/GenBank/DDBJ databases">
        <title>Pedobacter sp. RP-3-8 sp. nov., isolated from Arctic soil.</title>
        <authorList>
            <person name="Dahal R.H."/>
        </authorList>
    </citation>
    <scope>NUCLEOTIDE SEQUENCE [LARGE SCALE GENOMIC DNA]</scope>
    <source>
        <strain evidence="1 3">RP-3-8</strain>
    </source>
</reference>
<dbReference type="PROSITE" id="PS51257">
    <property type="entry name" value="PROKAR_LIPOPROTEIN"/>
    <property type="match status" value="1"/>
</dbReference>
<dbReference type="Proteomes" id="UP000309594">
    <property type="component" value="Unassembled WGS sequence"/>
</dbReference>
<dbReference type="AlphaFoldDB" id="A0A4R0N4D6"/>
<protein>
    <submittedName>
        <fullName evidence="1">DUF4843 domain-containing protein</fullName>
    </submittedName>
</protein>
<accession>A0A4R0N4D6</accession>
<proteinExistence type="predicted"/>
<dbReference type="InterPro" id="IPR032299">
    <property type="entry name" value="DUF4843"/>
</dbReference>
<dbReference type="OrthoDB" id="1096465at2"/>
<organism evidence="1 3">
    <name type="scientific">Pedobacter hiemivivus</name>
    <dbReference type="NCBI Taxonomy" id="2530454"/>
    <lineage>
        <taxon>Bacteria</taxon>
        <taxon>Pseudomonadati</taxon>
        <taxon>Bacteroidota</taxon>
        <taxon>Sphingobacteriia</taxon>
        <taxon>Sphingobacteriales</taxon>
        <taxon>Sphingobacteriaceae</taxon>
        <taxon>Pedobacter</taxon>
    </lineage>
</organism>
<evidence type="ECO:0000313" key="2">
    <source>
        <dbReference type="EMBL" id="TKC62412.1"/>
    </source>
</evidence>